<feature type="region of interest" description="Disordered" evidence="1">
    <location>
        <begin position="1"/>
        <end position="37"/>
    </location>
</feature>
<reference evidence="2 3" key="1">
    <citation type="journal article" date="2015" name="Genome Biol.">
        <title>Comparative genomics of Steinernema reveals deeply conserved gene regulatory networks.</title>
        <authorList>
            <person name="Dillman A.R."/>
            <person name="Macchietto M."/>
            <person name="Porter C.F."/>
            <person name="Rogers A."/>
            <person name="Williams B."/>
            <person name="Antoshechkin I."/>
            <person name="Lee M.M."/>
            <person name="Goodwin Z."/>
            <person name="Lu X."/>
            <person name="Lewis E.E."/>
            <person name="Goodrich-Blair H."/>
            <person name="Stock S.P."/>
            <person name="Adams B.J."/>
            <person name="Sternberg P.W."/>
            <person name="Mortazavi A."/>
        </authorList>
    </citation>
    <scope>NUCLEOTIDE SEQUENCE [LARGE SCALE GENOMIC DNA]</scope>
    <source>
        <strain evidence="2 3">ALL</strain>
    </source>
</reference>
<feature type="compositionally biased region" description="Basic and acidic residues" evidence="1">
    <location>
        <begin position="430"/>
        <end position="453"/>
    </location>
</feature>
<feature type="compositionally biased region" description="Low complexity" evidence="1">
    <location>
        <begin position="456"/>
        <end position="471"/>
    </location>
</feature>
<feature type="compositionally biased region" description="Polar residues" evidence="1">
    <location>
        <begin position="367"/>
        <end position="378"/>
    </location>
</feature>
<protein>
    <submittedName>
        <fullName evidence="2">Uncharacterized protein</fullName>
    </submittedName>
</protein>
<feature type="compositionally biased region" description="Basic and acidic residues" evidence="1">
    <location>
        <begin position="265"/>
        <end position="279"/>
    </location>
</feature>
<reference evidence="2 3" key="2">
    <citation type="journal article" date="2019" name="G3 (Bethesda)">
        <title>Hybrid Assembly of the Genome of the Entomopathogenic Nematode Steinernema carpocapsae Identifies the X-Chromosome.</title>
        <authorList>
            <person name="Serra L."/>
            <person name="Macchietto M."/>
            <person name="Macias-Munoz A."/>
            <person name="McGill C.J."/>
            <person name="Rodriguez I.M."/>
            <person name="Rodriguez B."/>
            <person name="Murad R."/>
            <person name="Mortazavi A."/>
        </authorList>
    </citation>
    <scope>NUCLEOTIDE SEQUENCE [LARGE SCALE GENOMIC DNA]</scope>
    <source>
        <strain evidence="2 3">ALL</strain>
    </source>
</reference>
<evidence type="ECO:0000313" key="3">
    <source>
        <dbReference type="Proteomes" id="UP000298663"/>
    </source>
</evidence>
<feature type="compositionally biased region" description="Basic and acidic residues" evidence="1">
    <location>
        <begin position="344"/>
        <end position="366"/>
    </location>
</feature>
<gene>
    <name evidence="2" type="ORF">L596_021559</name>
</gene>
<feature type="region of interest" description="Disordered" evidence="1">
    <location>
        <begin position="513"/>
        <end position="552"/>
    </location>
</feature>
<feature type="compositionally biased region" description="Basic and acidic residues" evidence="1">
    <location>
        <begin position="130"/>
        <end position="151"/>
    </location>
</feature>
<evidence type="ECO:0000313" key="2">
    <source>
        <dbReference type="EMBL" id="TKR69391.1"/>
    </source>
</evidence>
<feature type="region of interest" description="Disordered" evidence="1">
    <location>
        <begin position="110"/>
        <end position="151"/>
    </location>
</feature>
<feature type="region of interest" description="Disordered" evidence="1">
    <location>
        <begin position="233"/>
        <end position="471"/>
    </location>
</feature>
<evidence type="ECO:0000256" key="1">
    <source>
        <dbReference type="SAM" id="MobiDB-lite"/>
    </source>
</evidence>
<organism evidence="2 3">
    <name type="scientific">Steinernema carpocapsae</name>
    <name type="common">Entomopathogenic nematode</name>
    <dbReference type="NCBI Taxonomy" id="34508"/>
    <lineage>
        <taxon>Eukaryota</taxon>
        <taxon>Metazoa</taxon>
        <taxon>Ecdysozoa</taxon>
        <taxon>Nematoda</taxon>
        <taxon>Chromadorea</taxon>
        <taxon>Rhabditida</taxon>
        <taxon>Tylenchina</taxon>
        <taxon>Panagrolaimomorpha</taxon>
        <taxon>Strongyloidoidea</taxon>
        <taxon>Steinernematidae</taxon>
        <taxon>Steinernema</taxon>
    </lineage>
</organism>
<name>A0A4U5MJ70_STECR</name>
<keyword evidence="3" id="KW-1185">Reference proteome</keyword>
<dbReference type="Proteomes" id="UP000298663">
    <property type="component" value="Unassembled WGS sequence"/>
</dbReference>
<dbReference type="EMBL" id="AZBU02000007">
    <property type="protein sequence ID" value="TKR69391.1"/>
    <property type="molecule type" value="Genomic_DNA"/>
</dbReference>
<feature type="region of interest" description="Disordered" evidence="1">
    <location>
        <begin position="200"/>
        <end position="220"/>
    </location>
</feature>
<sequence>MSQRTSNTWRIPRTEKSPSHGSGHGKQSPHQVSSRGDEIAIFIGTKTDGILRFSLTPQHVDGSAAVAIDGISQKCRVTEVKKKFQVQATDRSFQDVRRKSVRLAEAVKQTKSNNSEELQKAVAARRSLRNSREAAEKVSEKPKMPEKAPEAPLREQKLYTCINTRKLATRKTEPIPLRAIVPPAGLGYRAKSPEVFFGPRVSAASKPQPPEPSKIEQPDVVHSALMIKMIEYTKDTSRRGPPKAPLLPLPSSSGLGNNVNTPVKPNDDMKRRRELEDRLPQASSRRDRRRSPERGRGGRYAQPTWSSGKNDHRVEMSPPRKRRRMCKSPLRSRSPLRDHRRSSHDRPSADRSHVYGALEDVKKDFKSGNSSVERCSTLRNSKPPRSPRRTRSPLRSSRGHEEEPKFLKKLIKQEPSSPIKAPARSTEAPVAKKDQAKPHPSMKAEDLGLREDGELSGSETQSRTSTTTAASTVNWDEEIAKLSGPEVMDVLVGSCLPRLINGFEFRVQGEEKWQPAANFPAERNKAATKPKNDEKAPKPTTKEPQHVDPDEYQKLREKMEKLQREFFELKSKLDQVPGNAPPQRGAR</sequence>
<comment type="caution">
    <text evidence="2">The sequence shown here is derived from an EMBL/GenBank/DDBJ whole genome shotgun (WGS) entry which is preliminary data.</text>
</comment>
<proteinExistence type="predicted"/>
<dbReference type="AlphaFoldDB" id="A0A4U5MJ70"/>
<accession>A0A4U5MJ70</accession>
<feature type="compositionally biased region" description="Basic and acidic residues" evidence="1">
    <location>
        <begin position="522"/>
        <end position="552"/>
    </location>
</feature>
<dbReference type="OrthoDB" id="6284217at2759"/>